<dbReference type="GO" id="GO:0043001">
    <property type="term" value="P:Golgi to plasma membrane protein transport"/>
    <property type="evidence" value="ECO:0007669"/>
    <property type="project" value="TreeGrafter"/>
</dbReference>
<comment type="caution">
    <text evidence="3">The sequence shown here is derived from an EMBL/GenBank/DDBJ whole genome shotgun (WGS) entry which is preliminary data.</text>
</comment>
<dbReference type="Proteomes" id="UP000244722">
    <property type="component" value="Unassembled WGS sequence"/>
</dbReference>
<comment type="subcellular location">
    <subcellularLocation>
        <location evidence="1">Cytoplasm</location>
    </subcellularLocation>
    <subcellularLocation>
        <location evidence="1">Endoplasmic reticulum membrane</location>
        <topology evidence="1">Peripheral membrane protein</topology>
    </subcellularLocation>
    <subcellularLocation>
        <location evidence="1">Microsome membrane</location>
        <topology evidence="1">Peripheral membrane protein</topology>
    </subcellularLocation>
</comment>
<dbReference type="GO" id="GO:0005829">
    <property type="term" value="C:cytosol"/>
    <property type="evidence" value="ECO:0007669"/>
    <property type="project" value="TreeGrafter"/>
</dbReference>
<dbReference type="GO" id="GO:0005886">
    <property type="term" value="C:plasma membrane"/>
    <property type="evidence" value="ECO:0007669"/>
    <property type="project" value="TreeGrafter"/>
</dbReference>
<feature type="compositionally biased region" description="Basic and acidic residues" evidence="2">
    <location>
        <begin position="125"/>
        <end position="135"/>
    </location>
</feature>
<name>A0A2T6ZKK9_TUBBO</name>
<evidence type="ECO:0000313" key="3">
    <source>
        <dbReference type="EMBL" id="PUU76028.1"/>
    </source>
</evidence>
<dbReference type="STRING" id="42251.A0A2T6ZKK9"/>
<keyword evidence="1" id="KW-0256">Endoplasmic reticulum</keyword>
<evidence type="ECO:0000256" key="1">
    <source>
        <dbReference type="RuleBase" id="RU367059"/>
    </source>
</evidence>
<dbReference type="GO" id="GO:0005789">
    <property type="term" value="C:endoplasmic reticulum membrane"/>
    <property type="evidence" value="ECO:0007669"/>
    <property type="project" value="UniProtKB-SubCell"/>
</dbReference>
<evidence type="ECO:0000256" key="2">
    <source>
        <dbReference type="SAM" id="MobiDB-lite"/>
    </source>
</evidence>
<keyword evidence="1" id="KW-0472">Membrane</keyword>
<dbReference type="GO" id="GO:0008526">
    <property type="term" value="F:phosphatidylinositol transfer activity"/>
    <property type="evidence" value="ECO:0007669"/>
    <property type="project" value="UniProtKB-UniRule"/>
</dbReference>
<proteinExistence type="inferred from homology"/>
<keyword evidence="1" id="KW-0492">Microsome</keyword>
<dbReference type="SUPFAM" id="SSF52087">
    <property type="entry name" value="CRAL/TRIO domain"/>
    <property type="match status" value="1"/>
</dbReference>
<dbReference type="PANTHER" id="PTHR47669:SF1">
    <property type="entry name" value="PHOSPHATIDYLINOSITOL TRANSFER PROTEIN SFH5"/>
    <property type="match status" value="1"/>
</dbReference>
<dbReference type="AlphaFoldDB" id="A0A2T6ZKK9"/>
<dbReference type="GO" id="GO:0032541">
    <property type="term" value="C:cortical endoplasmic reticulum"/>
    <property type="evidence" value="ECO:0007669"/>
    <property type="project" value="TreeGrafter"/>
</dbReference>
<feature type="region of interest" description="Disordered" evidence="2">
    <location>
        <begin position="93"/>
        <end position="155"/>
    </location>
</feature>
<feature type="compositionally biased region" description="Basic and acidic residues" evidence="2">
    <location>
        <begin position="93"/>
        <end position="112"/>
    </location>
</feature>
<comment type="similarity">
    <text evidence="1">Belongs to the SFH5 family.</text>
</comment>
<gene>
    <name evidence="3" type="ORF">B9Z19DRAFT_1066953</name>
</gene>
<comment type="function">
    <text evidence="1">Non-classical phosphatidylinositol (PtdIns) transfer protein (PITP), which exhibits PtdIns-binding/transfer activity in the absence of detectable PtdCho-binding/transfer activity. Regulates PtdIns(4,5)P2 homeostasis at the plasma membrane.</text>
</comment>
<keyword evidence="1" id="KW-0813">Transport</keyword>
<protein>
    <recommendedName>
        <fullName evidence="1">Phosphatidylinositol transfer protein SFH5</fullName>
        <shortName evidence="1">PITP SFH5</shortName>
    </recommendedName>
</protein>
<dbReference type="PANTHER" id="PTHR47669">
    <property type="entry name" value="PHOSPHATIDYLINOSITOL TRANSFER PROTEIN SFH5"/>
    <property type="match status" value="1"/>
</dbReference>
<evidence type="ECO:0000313" key="4">
    <source>
        <dbReference type="Proteomes" id="UP000244722"/>
    </source>
</evidence>
<keyword evidence="1" id="KW-0445">Lipid transport</keyword>
<dbReference type="GO" id="GO:0017157">
    <property type="term" value="P:regulation of exocytosis"/>
    <property type="evidence" value="ECO:0007669"/>
    <property type="project" value="TreeGrafter"/>
</dbReference>
<dbReference type="InterPro" id="IPR036865">
    <property type="entry name" value="CRAL-TRIO_dom_sf"/>
</dbReference>
<reference evidence="3 4" key="1">
    <citation type="submission" date="2017-04" db="EMBL/GenBank/DDBJ databases">
        <title>Draft genome sequence of Tuber borchii Vittad., a whitish edible truffle.</title>
        <authorList>
            <consortium name="DOE Joint Genome Institute"/>
            <person name="Murat C."/>
            <person name="Kuo A."/>
            <person name="Barry K.W."/>
            <person name="Clum A."/>
            <person name="Dockter R.B."/>
            <person name="Fauchery L."/>
            <person name="Iotti M."/>
            <person name="Kohler A."/>
            <person name="Labutti K."/>
            <person name="Lindquist E.A."/>
            <person name="Lipzen A."/>
            <person name="Ohm R.A."/>
            <person name="Wang M."/>
            <person name="Grigoriev I.V."/>
            <person name="Zambonelli A."/>
            <person name="Martin F.M."/>
        </authorList>
    </citation>
    <scope>NUCLEOTIDE SEQUENCE [LARGE SCALE GENOMIC DNA]</scope>
    <source>
        <strain evidence="3 4">Tbo3840</strain>
    </source>
</reference>
<dbReference type="OrthoDB" id="75724at2759"/>
<keyword evidence="4" id="KW-1185">Reference proteome</keyword>
<dbReference type="EMBL" id="NESQ01000206">
    <property type="protein sequence ID" value="PUU76028.1"/>
    <property type="molecule type" value="Genomic_DNA"/>
</dbReference>
<dbReference type="InterPro" id="IPR042938">
    <property type="entry name" value="Sfh5"/>
</dbReference>
<sequence length="172" mass="18332">MKSFVNVPLLMGWVFSAMNMIFNKDSFKKLYMLTCGASLAGELNSETVPESYGGKGAKLATKGMTIGLDGQLIQLEVKGVESGDVGIAVATEAPKEEPAQVKEETEGSKVPEESGVAEEPQVVEEPEHTEEHKETVGVGQTNETGEAIKQGTPSPLLPVLLLPHGCPCLFPY</sequence>
<accession>A0A2T6ZKK9</accession>
<organism evidence="3 4">
    <name type="scientific">Tuber borchii</name>
    <name type="common">White truffle</name>
    <dbReference type="NCBI Taxonomy" id="42251"/>
    <lineage>
        <taxon>Eukaryota</taxon>
        <taxon>Fungi</taxon>
        <taxon>Dikarya</taxon>
        <taxon>Ascomycota</taxon>
        <taxon>Pezizomycotina</taxon>
        <taxon>Pezizomycetes</taxon>
        <taxon>Pezizales</taxon>
        <taxon>Tuberaceae</taxon>
        <taxon>Tuber</taxon>
    </lineage>
</organism>
<keyword evidence="1" id="KW-0963">Cytoplasm</keyword>